<protein>
    <submittedName>
        <fullName evidence="2">Uncharacterized protein</fullName>
    </submittedName>
</protein>
<evidence type="ECO:0000313" key="3">
    <source>
        <dbReference type="Proteomes" id="UP001175271"/>
    </source>
</evidence>
<reference evidence="2" key="1">
    <citation type="submission" date="2023-06" db="EMBL/GenBank/DDBJ databases">
        <title>Genomic analysis of the entomopathogenic nematode Steinernema hermaphroditum.</title>
        <authorList>
            <person name="Schwarz E.M."/>
            <person name="Heppert J.K."/>
            <person name="Baniya A."/>
            <person name="Schwartz H.T."/>
            <person name="Tan C.-H."/>
            <person name="Antoshechkin I."/>
            <person name="Sternberg P.W."/>
            <person name="Goodrich-Blair H."/>
            <person name="Dillman A.R."/>
        </authorList>
    </citation>
    <scope>NUCLEOTIDE SEQUENCE</scope>
    <source>
        <strain evidence="2">PS9179</strain>
        <tissue evidence="2">Whole animal</tissue>
    </source>
</reference>
<organism evidence="2 3">
    <name type="scientific">Steinernema hermaphroditum</name>
    <dbReference type="NCBI Taxonomy" id="289476"/>
    <lineage>
        <taxon>Eukaryota</taxon>
        <taxon>Metazoa</taxon>
        <taxon>Ecdysozoa</taxon>
        <taxon>Nematoda</taxon>
        <taxon>Chromadorea</taxon>
        <taxon>Rhabditida</taxon>
        <taxon>Tylenchina</taxon>
        <taxon>Panagrolaimomorpha</taxon>
        <taxon>Strongyloidoidea</taxon>
        <taxon>Steinernematidae</taxon>
        <taxon>Steinernema</taxon>
    </lineage>
</organism>
<keyword evidence="1" id="KW-1133">Transmembrane helix</keyword>
<dbReference type="Proteomes" id="UP001175271">
    <property type="component" value="Unassembled WGS sequence"/>
</dbReference>
<dbReference type="AlphaFoldDB" id="A0AA39HR12"/>
<gene>
    <name evidence="2" type="ORF">QR680_005150</name>
</gene>
<proteinExistence type="predicted"/>
<keyword evidence="1" id="KW-0812">Transmembrane</keyword>
<evidence type="ECO:0000256" key="1">
    <source>
        <dbReference type="SAM" id="Phobius"/>
    </source>
</evidence>
<name>A0AA39HR12_9BILA</name>
<comment type="caution">
    <text evidence="2">The sequence shown here is derived from an EMBL/GenBank/DDBJ whole genome shotgun (WGS) entry which is preliminary data.</text>
</comment>
<keyword evidence="3" id="KW-1185">Reference proteome</keyword>
<evidence type="ECO:0000313" key="2">
    <source>
        <dbReference type="EMBL" id="KAK0410481.1"/>
    </source>
</evidence>
<feature type="transmembrane region" description="Helical" evidence="1">
    <location>
        <begin position="25"/>
        <end position="46"/>
    </location>
</feature>
<sequence length="235" mass="25645">MSSQSSVSSGAPRDFLEKPRNSSSLLNFLVILQVFLSLSLALPSLIGVGVEIYESAEGFFAFAIAQFVGSLPGLGYMFNDHYVLLVDYVAFQIVVTASEAMWGVIGLFMNGNLIALIVVLLCLPLNVCGVVIGAFYFDNELPQWMRRFKLLATLARRRNHVFVDKARSGGVSGTRKDDAESGCFQNSILSTLTNPIEKEAPEKPIVSSGNEGEKQLPLISKKVVKQLAKETNTSF</sequence>
<keyword evidence="1" id="KW-0472">Membrane</keyword>
<feature type="transmembrane region" description="Helical" evidence="1">
    <location>
        <begin position="114"/>
        <end position="137"/>
    </location>
</feature>
<dbReference type="EMBL" id="JAUCMV010000003">
    <property type="protein sequence ID" value="KAK0410481.1"/>
    <property type="molecule type" value="Genomic_DNA"/>
</dbReference>
<feature type="transmembrane region" description="Helical" evidence="1">
    <location>
        <begin position="85"/>
        <end position="108"/>
    </location>
</feature>
<accession>A0AA39HR12</accession>
<feature type="transmembrane region" description="Helical" evidence="1">
    <location>
        <begin position="58"/>
        <end position="78"/>
    </location>
</feature>